<accession>A0A0K9PH37</accession>
<dbReference type="OMA" id="PKTWAVC"/>
<dbReference type="Gene3D" id="3.80.10.10">
    <property type="entry name" value="Ribonuclease Inhibitor"/>
    <property type="match status" value="1"/>
</dbReference>
<organism evidence="2 3">
    <name type="scientific">Zostera marina</name>
    <name type="common">Eelgrass</name>
    <dbReference type="NCBI Taxonomy" id="29655"/>
    <lineage>
        <taxon>Eukaryota</taxon>
        <taxon>Viridiplantae</taxon>
        <taxon>Streptophyta</taxon>
        <taxon>Embryophyta</taxon>
        <taxon>Tracheophyta</taxon>
        <taxon>Spermatophyta</taxon>
        <taxon>Magnoliopsida</taxon>
        <taxon>Liliopsida</taxon>
        <taxon>Zosteraceae</taxon>
        <taxon>Zostera</taxon>
    </lineage>
</organism>
<dbReference type="OrthoDB" id="10257471at2759"/>
<dbReference type="Proteomes" id="UP000036987">
    <property type="component" value="Unassembled WGS sequence"/>
</dbReference>
<dbReference type="InterPro" id="IPR032675">
    <property type="entry name" value="LRR_dom_sf"/>
</dbReference>
<sequence length="366" mass="41179">MEVDFANKAQEIIPLSSSLSNLSIDSNSTRKASVRLTISSSYRGRFPPPLKKKSPPKLVSLCVGVLGQYLEDIIEDLSDISSIFPADIKQALAAIARRRKLLTDEVLIALVDNSWEFLDISESSITDTGLAEATKACKNIKAADISRCNKITVMGVSDLMNNCRSLETLRCGGCPTSEYTAYKSINIFKPILKVVEEETWEELDSMEISSTCQSLRWLSWPNIDENSQQRMATDSPRIILNPQPSSPFSIRRVDEIPRAALPNIVLDEISIEDIDPKTWVVKDINSNPRNIASSSSLPSSDISMAEKFRLAFLERDKRLAPKRAKNARQHQRRMERNSFSTNANGKSIAFAMNDQKYFENHWWSSR</sequence>
<dbReference type="GO" id="GO:0019005">
    <property type="term" value="C:SCF ubiquitin ligase complex"/>
    <property type="evidence" value="ECO:0000318"/>
    <property type="project" value="GO_Central"/>
</dbReference>
<reference evidence="3" key="1">
    <citation type="journal article" date="2016" name="Nature">
        <title>The genome of the seagrass Zostera marina reveals angiosperm adaptation to the sea.</title>
        <authorList>
            <person name="Olsen J.L."/>
            <person name="Rouze P."/>
            <person name="Verhelst B."/>
            <person name="Lin Y.-C."/>
            <person name="Bayer T."/>
            <person name="Collen J."/>
            <person name="Dattolo E."/>
            <person name="De Paoli E."/>
            <person name="Dittami S."/>
            <person name="Maumus F."/>
            <person name="Michel G."/>
            <person name="Kersting A."/>
            <person name="Lauritano C."/>
            <person name="Lohaus R."/>
            <person name="Toepel M."/>
            <person name="Tonon T."/>
            <person name="Vanneste K."/>
            <person name="Amirebrahimi M."/>
            <person name="Brakel J."/>
            <person name="Bostroem C."/>
            <person name="Chovatia M."/>
            <person name="Grimwood J."/>
            <person name="Jenkins J.W."/>
            <person name="Jueterbock A."/>
            <person name="Mraz A."/>
            <person name="Stam W.T."/>
            <person name="Tice H."/>
            <person name="Bornberg-Bauer E."/>
            <person name="Green P.J."/>
            <person name="Pearson G.A."/>
            <person name="Procaccini G."/>
            <person name="Duarte C.M."/>
            <person name="Schmutz J."/>
            <person name="Reusch T.B.H."/>
            <person name="Van de Peer Y."/>
        </authorList>
    </citation>
    <scope>NUCLEOTIDE SEQUENCE [LARGE SCALE GENOMIC DNA]</scope>
    <source>
        <strain evidence="3">cv. Finnish</strain>
    </source>
</reference>
<gene>
    <name evidence="2" type="ORF">ZOSMA_264G00080</name>
</gene>
<feature type="compositionally biased region" description="Basic residues" evidence="1">
    <location>
        <begin position="320"/>
        <end position="333"/>
    </location>
</feature>
<dbReference type="SUPFAM" id="SSF52047">
    <property type="entry name" value="RNI-like"/>
    <property type="match status" value="1"/>
</dbReference>
<evidence type="ECO:0000313" key="3">
    <source>
        <dbReference type="Proteomes" id="UP000036987"/>
    </source>
</evidence>
<dbReference type="STRING" id="29655.A0A0K9PH37"/>
<dbReference type="GO" id="GO:0031146">
    <property type="term" value="P:SCF-dependent proteasomal ubiquitin-dependent protein catabolic process"/>
    <property type="evidence" value="ECO:0000318"/>
    <property type="project" value="GO_Central"/>
</dbReference>
<name>A0A0K9PH37_ZOSMR</name>
<proteinExistence type="predicted"/>
<dbReference type="AlphaFoldDB" id="A0A0K9PH37"/>
<dbReference type="EMBL" id="LFYR01000901">
    <property type="protein sequence ID" value="KMZ67532.1"/>
    <property type="molecule type" value="Genomic_DNA"/>
</dbReference>
<evidence type="ECO:0000313" key="2">
    <source>
        <dbReference type="EMBL" id="KMZ67532.1"/>
    </source>
</evidence>
<comment type="caution">
    <text evidence="2">The sequence shown here is derived from an EMBL/GenBank/DDBJ whole genome shotgun (WGS) entry which is preliminary data.</text>
</comment>
<evidence type="ECO:0000256" key="1">
    <source>
        <dbReference type="SAM" id="MobiDB-lite"/>
    </source>
</evidence>
<protein>
    <submittedName>
        <fullName evidence="2">RNI-like superfamily protein</fullName>
    </submittedName>
</protein>
<feature type="region of interest" description="Disordered" evidence="1">
    <location>
        <begin position="319"/>
        <end position="341"/>
    </location>
</feature>
<keyword evidence="3" id="KW-1185">Reference proteome</keyword>